<reference evidence="9 10" key="2">
    <citation type="submission" date="2019-01" db="EMBL/GenBank/DDBJ databases">
        <title>The decoding of complex shrimp genome reveals the adaptation for benthos swimmer, frequently molting mechanism and breeding impact on genome.</title>
        <authorList>
            <person name="Sun Y."/>
            <person name="Gao Y."/>
            <person name="Yu Y."/>
        </authorList>
    </citation>
    <scope>NUCLEOTIDE SEQUENCE [LARGE SCALE GENOMIC DNA]</scope>
    <source>
        <tissue evidence="9">Muscle</tissue>
    </source>
</reference>
<accession>A0A3R7QFW4</accession>
<dbReference type="PANTHER" id="PTHR48438">
    <property type="entry name" value="ALPHA-(1,3)-FUCOSYLTRANSFERASE C-RELATED"/>
    <property type="match status" value="1"/>
</dbReference>
<name>A0A3R7QFW4_PENVA</name>
<gene>
    <name evidence="9" type="ORF">C7M84_003798</name>
</gene>
<dbReference type="GO" id="GO:0008417">
    <property type="term" value="F:fucosyltransferase activity"/>
    <property type="evidence" value="ECO:0007669"/>
    <property type="project" value="InterPro"/>
</dbReference>
<dbReference type="UniPathway" id="UPA00378"/>
<keyword evidence="5 7" id="KW-0808">Transferase</keyword>
<evidence type="ECO:0000313" key="10">
    <source>
        <dbReference type="Proteomes" id="UP000283509"/>
    </source>
</evidence>
<dbReference type="EC" id="2.4.1.-" evidence="7"/>
<dbReference type="InterPro" id="IPR055270">
    <property type="entry name" value="Glyco_tran_10_C"/>
</dbReference>
<evidence type="ECO:0000256" key="7">
    <source>
        <dbReference type="RuleBase" id="RU003832"/>
    </source>
</evidence>
<dbReference type="GO" id="GO:0000139">
    <property type="term" value="C:Golgi membrane"/>
    <property type="evidence" value="ECO:0007669"/>
    <property type="project" value="UniProtKB-SubCell"/>
</dbReference>
<evidence type="ECO:0000313" key="9">
    <source>
        <dbReference type="EMBL" id="ROT77558.1"/>
    </source>
</evidence>
<dbReference type="EMBL" id="QCYY01001511">
    <property type="protein sequence ID" value="ROT77558.1"/>
    <property type="molecule type" value="Genomic_DNA"/>
</dbReference>
<keyword evidence="10" id="KW-1185">Reference proteome</keyword>
<dbReference type="GO" id="GO:0032580">
    <property type="term" value="C:Golgi cisterna membrane"/>
    <property type="evidence" value="ECO:0007669"/>
    <property type="project" value="UniProtKB-SubCell"/>
</dbReference>
<evidence type="ECO:0000256" key="3">
    <source>
        <dbReference type="ARBA" id="ARBA00008919"/>
    </source>
</evidence>
<dbReference type="InterPro" id="IPR001503">
    <property type="entry name" value="Glyco_trans_10"/>
</dbReference>
<dbReference type="PANTHER" id="PTHR48438:SF1">
    <property type="entry name" value="ALPHA-(1,3)-FUCOSYLTRANSFERASE C-RELATED"/>
    <property type="match status" value="1"/>
</dbReference>
<comment type="pathway">
    <text evidence="2">Protein modification; protein glycosylation.</text>
</comment>
<dbReference type="STRING" id="6689.A0A3R7QFW4"/>
<keyword evidence="7" id="KW-0472">Membrane</keyword>
<feature type="domain" description="Fucosyltransferase C-terminal" evidence="8">
    <location>
        <begin position="88"/>
        <end position="253"/>
    </location>
</feature>
<dbReference type="Gene3D" id="3.40.50.11660">
    <property type="entry name" value="Glycosyl transferase family 10, C-terminal domain"/>
    <property type="match status" value="1"/>
</dbReference>
<dbReference type="Proteomes" id="UP000283509">
    <property type="component" value="Unassembled WGS sequence"/>
</dbReference>
<dbReference type="InterPro" id="IPR038577">
    <property type="entry name" value="GT10-like_C_sf"/>
</dbReference>
<dbReference type="OrthoDB" id="427096at2759"/>
<evidence type="ECO:0000256" key="2">
    <source>
        <dbReference type="ARBA" id="ARBA00004922"/>
    </source>
</evidence>
<organism evidence="9 10">
    <name type="scientific">Penaeus vannamei</name>
    <name type="common">Whiteleg shrimp</name>
    <name type="synonym">Litopenaeus vannamei</name>
    <dbReference type="NCBI Taxonomy" id="6689"/>
    <lineage>
        <taxon>Eukaryota</taxon>
        <taxon>Metazoa</taxon>
        <taxon>Ecdysozoa</taxon>
        <taxon>Arthropoda</taxon>
        <taxon>Crustacea</taxon>
        <taxon>Multicrustacea</taxon>
        <taxon>Malacostraca</taxon>
        <taxon>Eumalacostraca</taxon>
        <taxon>Eucarida</taxon>
        <taxon>Decapoda</taxon>
        <taxon>Dendrobranchiata</taxon>
        <taxon>Penaeoidea</taxon>
        <taxon>Penaeidae</taxon>
        <taxon>Penaeus</taxon>
    </lineage>
</organism>
<reference evidence="9 10" key="1">
    <citation type="submission" date="2018-04" db="EMBL/GenBank/DDBJ databases">
        <authorList>
            <person name="Zhang X."/>
            <person name="Yuan J."/>
            <person name="Li F."/>
            <person name="Xiang J."/>
        </authorList>
    </citation>
    <scope>NUCLEOTIDE SEQUENCE [LARGE SCALE GENOMIC DNA]</scope>
    <source>
        <tissue evidence="9">Muscle</tissue>
    </source>
</reference>
<evidence type="ECO:0000256" key="6">
    <source>
        <dbReference type="ARBA" id="ARBA00023034"/>
    </source>
</evidence>
<comment type="similarity">
    <text evidence="3 7">Belongs to the glycosyltransferase 10 family.</text>
</comment>
<keyword evidence="4 7" id="KW-0328">Glycosyltransferase</keyword>
<comment type="subcellular location">
    <subcellularLocation>
        <location evidence="1">Golgi apparatus membrane</location>
        <topology evidence="1">Single-pass type II membrane protein</topology>
    </subcellularLocation>
    <subcellularLocation>
        <location evidence="7">Golgi apparatus</location>
        <location evidence="7">Golgi stack membrane</location>
        <topology evidence="7">Single-pass type II membrane protein</topology>
    </subcellularLocation>
</comment>
<comment type="caution">
    <text evidence="9">The sequence shown here is derived from an EMBL/GenBank/DDBJ whole genome shotgun (WGS) entry which is preliminary data.</text>
</comment>
<proteinExistence type="inferred from homology"/>
<evidence type="ECO:0000256" key="5">
    <source>
        <dbReference type="ARBA" id="ARBA00022679"/>
    </source>
</evidence>
<keyword evidence="6 7" id="KW-0333">Golgi apparatus</keyword>
<dbReference type="Pfam" id="PF00852">
    <property type="entry name" value="Glyco_transf_10"/>
    <property type="match status" value="1"/>
</dbReference>
<keyword evidence="7" id="KW-0812">Transmembrane</keyword>
<dbReference type="AlphaFoldDB" id="A0A3R7QFW4"/>
<evidence type="ECO:0000259" key="8">
    <source>
        <dbReference type="Pfam" id="PF00852"/>
    </source>
</evidence>
<sequence>MSGPGKRSLSIVRIHKMNHLVNWTMTYHSNSDIMAFYGYFRSLDSFEQPLRPNFIENHPTALSQYLRAMAEGITLEDLMGASWRSVVEKPQLVAWLSSHCGTLSKREDYVQELSNYVSVGKYGSCGQRCGRDCWPNIIGRNYTFYLSLENSWCDDYVTEKLYMPLALYMVPVVWGAANYSRILPPNSYIDAREYHPKELAQLMIRLRADPVALGRYHLWRGFWEVRVGGNFCELCQRLHTDGETKHQADVPAWRGRNGRCQVVPRNMFAPGVTAWRKFIKSDLPE</sequence>
<dbReference type="SUPFAM" id="SSF53756">
    <property type="entry name" value="UDP-Glycosyltransferase/glycogen phosphorylase"/>
    <property type="match status" value="1"/>
</dbReference>
<protein>
    <recommendedName>
        <fullName evidence="7">Fucosyltransferase</fullName>
        <ecNumber evidence="7">2.4.1.-</ecNumber>
    </recommendedName>
</protein>
<evidence type="ECO:0000256" key="1">
    <source>
        <dbReference type="ARBA" id="ARBA00004323"/>
    </source>
</evidence>
<evidence type="ECO:0000256" key="4">
    <source>
        <dbReference type="ARBA" id="ARBA00022676"/>
    </source>
</evidence>